<dbReference type="EMBL" id="JYDQ01004818">
    <property type="protein sequence ID" value="KRX88343.1"/>
    <property type="molecule type" value="Genomic_DNA"/>
</dbReference>
<feature type="non-terminal residue" evidence="2">
    <location>
        <position position="41"/>
    </location>
</feature>
<evidence type="ECO:0000313" key="2">
    <source>
        <dbReference type="EMBL" id="KRX88343.1"/>
    </source>
</evidence>
<reference evidence="2 3" key="1">
    <citation type="submission" date="2015-01" db="EMBL/GenBank/DDBJ databases">
        <title>Evolution of Trichinella species and genotypes.</title>
        <authorList>
            <person name="Korhonen P.K."/>
            <person name="Edoardo P."/>
            <person name="Giuseppe L.R."/>
            <person name="Gasser R.B."/>
        </authorList>
    </citation>
    <scope>NUCLEOTIDE SEQUENCE [LARGE SCALE GENOMIC DNA]</scope>
    <source>
        <strain evidence="2">ISS2496</strain>
    </source>
</reference>
<evidence type="ECO:0000256" key="1">
    <source>
        <dbReference type="SAM" id="MobiDB-lite"/>
    </source>
</evidence>
<dbReference type="Proteomes" id="UP000054783">
    <property type="component" value="Unassembled WGS sequence"/>
</dbReference>
<organism evidence="2 3">
    <name type="scientific">Trichinella patagoniensis</name>
    <dbReference type="NCBI Taxonomy" id="990121"/>
    <lineage>
        <taxon>Eukaryota</taxon>
        <taxon>Metazoa</taxon>
        <taxon>Ecdysozoa</taxon>
        <taxon>Nematoda</taxon>
        <taxon>Enoplea</taxon>
        <taxon>Dorylaimia</taxon>
        <taxon>Trichinellida</taxon>
        <taxon>Trichinellidae</taxon>
        <taxon>Trichinella</taxon>
    </lineage>
</organism>
<feature type="compositionally biased region" description="Polar residues" evidence="1">
    <location>
        <begin position="1"/>
        <end position="23"/>
    </location>
</feature>
<evidence type="ECO:0000313" key="3">
    <source>
        <dbReference type="Proteomes" id="UP000054783"/>
    </source>
</evidence>
<proteinExistence type="predicted"/>
<keyword evidence="3" id="KW-1185">Reference proteome</keyword>
<protein>
    <submittedName>
        <fullName evidence="2">Uncharacterized protein</fullName>
    </submittedName>
</protein>
<name>A0A0V0XKH8_9BILA</name>
<gene>
    <name evidence="2" type="ORF">T12_10416</name>
</gene>
<dbReference type="AlphaFoldDB" id="A0A0V0XKH8"/>
<comment type="caution">
    <text evidence="2">The sequence shown here is derived from an EMBL/GenBank/DDBJ whole genome shotgun (WGS) entry which is preliminary data.</text>
</comment>
<feature type="region of interest" description="Disordered" evidence="1">
    <location>
        <begin position="1"/>
        <end position="41"/>
    </location>
</feature>
<accession>A0A0V0XKH8</accession>
<sequence length="41" mass="4411">MSSSTGCSLAMQQQQQPLNNNAGNKVESAEEPSPKDNMNFP</sequence>